<dbReference type="Proteomes" id="UP001589767">
    <property type="component" value="Unassembled WGS sequence"/>
</dbReference>
<evidence type="ECO:0000256" key="1">
    <source>
        <dbReference type="ARBA" id="ARBA00008007"/>
    </source>
</evidence>
<evidence type="ECO:0000313" key="3">
    <source>
        <dbReference type="Proteomes" id="UP001589767"/>
    </source>
</evidence>
<name>A0ABV6GZ52_9PAST</name>
<comment type="caution">
    <text evidence="2">The sequence shown here is derived from an EMBL/GenBank/DDBJ whole genome shotgun (WGS) entry which is preliminary data.</text>
</comment>
<dbReference type="PANTHER" id="PTHR47505">
    <property type="entry name" value="DNA UTILIZATION PROTEIN YHGH"/>
    <property type="match status" value="1"/>
</dbReference>
<reference evidence="2 3" key="1">
    <citation type="submission" date="2024-09" db="EMBL/GenBank/DDBJ databases">
        <authorList>
            <person name="Sun Q."/>
            <person name="Mori K."/>
        </authorList>
    </citation>
    <scope>NUCLEOTIDE SEQUENCE [LARGE SCALE GENOMIC DNA]</scope>
    <source>
        <strain evidence="2 3">CCM 7539</strain>
    </source>
</reference>
<dbReference type="CDD" id="cd06223">
    <property type="entry name" value="PRTases_typeI"/>
    <property type="match status" value="1"/>
</dbReference>
<dbReference type="InterPro" id="IPR029057">
    <property type="entry name" value="PRTase-like"/>
</dbReference>
<dbReference type="InterPro" id="IPR000836">
    <property type="entry name" value="PRTase_dom"/>
</dbReference>
<dbReference type="EMBL" id="JBHLWB010000002">
    <property type="protein sequence ID" value="MFC0308618.1"/>
    <property type="molecule type" value="Genomic_DNA"/>
</dbReference>
<proteinExistence type="inferred from homology"/>
<dbReference type="RefSeq" id="WP_382368989.1">
    <property type="nucleotide sequence ID" value="NZ_JBHLWB010000002.1"/>
</dbReference>
<evidence type="ECO:0000313" key="2">
    <source>
        <dbReference type="EMBL" id="MFC0308618.1"/>
    </source>
</evidence>
<sequence>MQFVIVITMKLTNIFDTLCLVCGCRLAISQHGICSTCYRQLPKGAYCGRCGAALLEDRMSCGGCLVNPPKWQRIVFISAFVEPIQPLIYRFKFHQDYWLDRSLARWLFLAVRNAKRTHQLALPDLLIPVPLHHRRQWQRGYNQAALLARYLSRWLNIPCREDLIVRQRATEAQRGKTAVQRQKNLSNAFALVKPLPRGIKSIALIDDVITTGSTMEEICFCLQQMGIEDIQVWALCRTQKTA</sequence>
<keyword evidence="3" id="KW-1185">Reference proteome</keyword>
<dbReference type="InterPro" id="IPR051910">
    <property type="entry name" value="ComF/GntX_DNA_util-trans"/>
</dbReference>
<dbReference type="SUPFAM" id="SSF53271">
    <property type="entry name" value="PRTase-like"/>
    <property type="match status" value="1"/>
</dbReference>
<dbReference type="PANTHER" id="PTHR47505:SF1">
    <property type="entry name" value="DNA UTILIZATION PROTEIN YHGH"/>
    <property type="match status" value="1"/>
</dbReference>
<gene>
    <name evidence="2" type="ORF">ACFFHK_02710</name>
</gene>
<dbReference type="Gene3D" id="3.40.50.2020">
    <property type="match status" value="1"/>
</dbReference>
<comment type="similarity">
    <text evidence="1">Belongs to the ComF/GntX family.</text>
</comment>
<accession>A0ABV6GZ52</accession>
<organism evidence="2 3">
    <name type="scientific">Gallibacterium trehalosifermentans</name>
    <dbReference type="NCBI Taxonomy" id="516935"/>
    <lineage>
        <taxon>Bacteria</taxon>
        <taxon>Pseudomonadati</taxon>
        <taxon>Pseudomonadota</taxon>
        <taxon>Gammaproteobacteria</taxon>
        <taxon>Pasteurellales</taxon>
        <taxon>Pasteurellaceae</taxon>
        <taxon>Gallibacterium</taxon>
    </lineage>
</organism>
<protein>
    <submittedName>
        <fullName evidence="2">Amidophosphoribosyltransferase</fullName>
    </submittedName>
</protein>